<dbReference type="EMBL" id="UOFW01000025">
    <property type="protein sequence ID" value="VAX02762.1"/>
    <property type="molecule type" value="Genomic_DNA"/>
</dbReference>
<keyword evidence="1" id="KW-0472">Membrane</keyword>
<evidence type="ECO:0008006" key="3">
    <source>
        <dbReference type="Google" id="ProtNLM"/>
    </source>
</evidence>
<evidence type="ECO:0000256" key="1">
    <source>
        <dbReference type="SAM" id="Phobius"/>
    </source>
</evidence>
<dbReference type="InterPro" id="IPR007436">
    <property type="entry name" value="DUF485"/>
</dbReference>
<feature type="transmembrane region" description="Helical" evidence="1">
    <location>
        <begin position="25"/>
        <end position="47"/>
    </location>
</feature>
<accession>A0A3B1AG48</accession>
<dbReference type="AlphaFoldDB" id="A0A3B1AG48"/>
<dbReference type="Pfam" id="PF04341">
    <property type="entry name" value="DUF485"/>
    <property type="match status" value="1"/>
</dbReference>
<proteinExistence type="predicted"/>
<feature type="transmembrane region" description="Helical" evidence="1">
    <location>
        <begin position="59"/>
        <end position="84"/>
    </location>
</feature>
<sequence length="103" mass="11484">MSPTETEKCLNHPKFKELTRARRRFGLVFSLIIAVGYAIYVLGMSFAPGFMSQSPGSGSMTYGIIIGVLVIISGMVCSGIYTWWANRYFDVLNGELRKELGHE</sequence>
<evidence type="ECO:0000313" key="2">
    <source>
        <dbReference type="EMBL" id="VAX02762.1"/>
    </source>
</evidence>
<keyword evidence="1" id="KW-0812">Transmembrane</keyword>
<dbReference type="InterPro" id="IPR052959">
    <property type="entry name" value="Inner_membrane_assoc"/>
</dbReference>
<name>A0A3B1AG48_9ZZZZ</name>
<organism evidence="2">
    <name type="scientific">hydrothermal vent metagenome</name>
    <dbReference type="NCBI Taxonomy" id="652676"/>
    <lineage>
        <taxon>unclassified sequences</taxon>
        <taxon>metagenomes</taxon>
        <taxon>ecological metagenomes</taxon>
    </lineage>
</organism>
<dbReference type="GO" id="GO:0005886">
    <property type="term" value="C:plasma membrane"/>
    <property type="evidence" value="ECO:0007669"/>
    <property type="project" value="TreeGrafter"/>
</dbReference>
<dbReference type="PANTHER" id="PTHR38598:SF1">
    <property type="entry name" value="INNER MEMBRANE PROTEIN YJCH"/>
    <property type="match status" value="1"/>
</dbReference>
<dbReference type="PANTHER" id="PTHR38598">
    <property type="entry name" value="INNER MEMBRANE PROTEIN YJCH"/>
    <property type="match status" value="1"/>
</dbReference>
<reference evidence="2" key="1">
    <citation type="submission" date="2018-06" db="EMBL/GenBank/DDBJ databases">
        <authorList>
            <person name="Zhirakovskaya E."/>
        </authorList>
    </citation>
    <scope>NUCLEOTIDE SEQUENCE</scope>
</reference>
<gene>
    <name evidence="2" type="ORF">MNBD_ALPHA03-274</name>
</gene>
<protein>
    <recommendedName>
        <fullName evidence="3">DUF485 domain-containing protein</fullName>
    </recommendedName>
</protein>
<keyword evidence="1" id="KW-1133">Transmembrane helix</keyword>